<gene>
    <name evidence="1" type="ORF">J7E47_22135</name>
</gene>
<protein>
    <submittedName>
        <fullName evidence="1">Uncharacterized protein</fullName>
    </submittedName>
</protein>
<comment type="caution">
    <text evidence="1">The sequence shown here is derived from an EMBL/GenBank/DDBJ whole genome shotgun (WGS) entry which is preliminary data.</text>
</comment>
<accession>A0A944HEI3</accession>
<dbReference type="AlphaFoldDB" id="A0A944HEI3"/>
<name>A0A944HEI3_PSEFL</name>
<evidence type="ECO:0000313" key="1">
    <source>
        <dbReference type="EMBL" id="MBT2331421.1"/>
    </source>
</evidence>
<evidence type="ECO:0000313" key="2">
    <source>
        <dbReference type="Proteomes" id="UP000692896"/>
    </source>
</evidence>
<dbReference type="Proteomes" id="UP000692896">
    <property type="component" value="Unassembled WGS sequence"/>
</dbReference>
<proteinExistence type="predicted"/>
<reference evidence="1" key="1">
    <citation type="submission" date="2021-03" db="EMBL/GenBank/DDBJ databases">
        <title>Genomic analysis provides insights into the functional capacity of soil bacteria communities inhabiting an altitudinal gradient in the Atacama Desert.</title>
        <authorList>
            <person name="Gonzalez M."/>
            <person name="Maldonado J."/>
            <person name="Maza F."/>
            <person name="Hodar C."/>
            <person name="Cortes M."/>
            <person name="Palma R."/>
            <person name="Andreani C."/>
            <person name="Gaete A."/>
            <person name="Vasquez-Dean J."/>
            <person name="Acuna V."/>
            <person name="Aguado M."/>
            <person name="Mandakovic D."/>
            <person name="Latorre M."/>
            <person name="Orellana A."/>
            <person name="Gutierrez R."/>
            <person name="Montecino M."/>
            <person name="Allende M."/>
            <person name="Maass A."/>
            <person name="Cambiazo V."/>
        </authorList>
    </citation>
    <scope>NUCLEOTIDE SEQUENCE</scope>
    <source>
        <strain evidence="1">ISL-25</strain>
    </source>
</reference>
<dbReference type="EMBL" id="JAGGOB010000051">
    <property type="protein sequence ID" value="MBT2331421.1"/>
    <property type="molecule type" value="Genomic_DNA"/>
</dbReference>
<dbReference type="RefSeq" id="WP_214912217.1">
    <property type="nucleotide sequence ID" value="NZ_JAGGNX010000009.1"/>
</dbReference>
<organism evidence="1 2">
    <name type="scientific">Pseudomonas fluorescens</name>
    <dbReference type="NCBI Taxonomy" id="294"/>
    <lineage>
        <taxon>Bacteria</taxon>
        <taxon>Pseudomonadati</taxon>
        <taxon>Pseudomonadota</taxon>
        <taxon>Gammaproteobacteria</taxon>
        <taxon>Pseudomonadales</taxon>
        <taxon>Pseudomonadaceae</taxon>
        <taxon>Pseudomonas</taxon>
    </lineage>
</organism>
<sequence length="105" mass="11900">MKKPLVDHWWTNITEQDGRGLAAAKDKLAELESISSQIEASDGSDGVRNVLDDGMIMRALQRCIEFHEGIGTMDIKDLHIYYRYATDAAKRSEAIIDKELDYLDL</sequence>